<dbReference type="Proteomes" id="UP000451471">
    <property type="component" value="Unassembled WGS sequence"/>
</dbReference>
<proteinExistence type="predicted"/>
<dbReference type="RefSeq" id="WP_158204445.1">
    <property type="nucleotide sequence ID" value="NZ_WSZK01000015.1"/>
</dbReference>
<dbReference type="EMBL" id="WSZK01000015">
    <property type="protein sequence ID" value="MWG34807.1"/>
    <property type="molecule type" value="Genomic_DNA"/>
</dbReference>
<organism evidence="1 2">
    <name type="scientific">Halomarina oriensis</name>
    <dbReference type="NCBI Taxonomy" id="671145"/>
    <lineage>
        <taxon>Archaea</taxon>
        <taxon>Methanobacteriati</taxon>
        <taxon>Methanobacteriota</taxon>
        <taxon>Stenosarchaea group</taxon>
        <taxon>Halobacteria</taxon>
        <taxon>Halobacteriales</taxon>
        <taxon>Natronomonadaceae</taxon>
        <taxon>Halomarina</taxon>
    </lineage>
</organism>
<comment type="caution">
    <text evidence="1">The sequence shown here is derived from an EMBL/GenBank/DDBJ whole genome shotgun (WGS) entry which is preliminary data.</text>
</comment>
<evidence type="ECO:0000313" key="2">
    <source>
        <dbReference type="Proteomes" id="UP000451471"/>
    </source>
</evidence>
<keyword evidence="2" id="KW-1185">Reference proteome</keyword>
<dbReference type="AlphaFoldDB" id="A0A6B0GMA1"/>
<evidence type="ECO:0000313" key="1">
    <source>
        <dbReference type="EMBL" id="MWG34807.1"/>
    </source>
</evidence>
<accession>A0A6B0GMA1</accession>
<reference evidence="1 2" key="1">
    <citation type="submission" date="2019-12" db="EMBL/GenBank/DDBJ databases">
        <title>Halocatena pleomorpha gen. nov. sp. nov., an extremely halophilic archaeon of family Halobacteriaceae isolated from saltpan soil.</title>
        <authorList>
            <person name="Pal Y."/>
            <person name="Verma A."/>
            <person name="Krishnamurthi S."/>
            <person name="Kumar P."/>
        </authorList>
    </citation>
    <scope>NUCLEOTIDE SEQUENCE [LARGE SCALE GENOMIC DNA]</scope>
    <source>
        <strain evidence="1 2">JCM 16495</strain>
    </source>
</reference>
<name>A0A6B0GMA1_9EURY</name>
<sequence length="135" mass="14998">MTVEDLVTTAAARLAANNHPDVRWHDSETGREHYASPVGVMDLLDAGADPDDVDAVRLVSRVEVKPYDGPPVDYEWLGSVTRTQLRVMRNGDVVRGLATGEARQSDRFVGRSAAVEFCEREAEAFRDAEVREVER</sequence>
<gene>
    <name evidence="1" type="ORF">GQS65_09935</name>
</gene>
<protein>
    <submittedName>
        <fullName evidence="1">Uncharacterized protein</fullName>
    </submittedName>
</protein>